<dbReference type="FunFam" id="3.40.30.10:FF:000010">
    <property type="entry name" value="Glutathione peroxidase"/>
    <property type="match status" value="1"/>
</dbReference>
<evidence type="ECO:0000256" key="3">
    <source>
        <dbReference type="ARBA" id="ARBA00023002"/>
    </source>
</evidence>
<dbReference type="GO" id="GO:0034599">
    <property type="term" value="P:cellular response to oxidative stress"/>
    <property type="evidence" value="ECO:0007669"/>
    <property type="project" value="TreeGrafter"/>
</dbReference>
<evidence type="ECO:0000256" key="5">
    <source>
        <dbReference type="RuleBase" id="RU000499"/>
    </source>
</evidence>
<dbReference type="PANTHER" id="PTHR11592:SF78">
    <property type="entry name" value="GLUTATHIONE PEROXIDASE"/>
    <property type="match status" value="1"/>
</dbReference>
<dbReference type="RefSeq" id="WP_209402310.1">
    <property type="nucleotide sequence ID" value="NZ_JAGIYQ010000002.1"/>
</dbReference>
<dbReference type="SUPFAM" id="SSF52833">
    <property type="entry name" value="Thioredoxin-like"/>
    <property type="match status" value="1"/>
</dbReference>
<organism evidence="7 8">
    <name type="scientific">Gottfriedia endophytica</name>
    <dbReference type="NCBI Taxonomy" id="2820819"/>
    <lineage>
        <taxon>Bacteria</taxon>
        <taxon>Bacillati</taxon>
        <taxon>Bacillota</taxon>
        <taxon>Bacilli</taxon>
        <taxon>Bacillales</taxon>
        <taxon>Bacillaceae</taxon>
        <taxon>Gottfriedia</taxon>
    </lineage>
</organism>
<protein>
    <recommendedName>
        <fullName evidence="5">Glutathione peroxidase</fullName>
    </recommendedName>
</protein>
<dbReference type="InterPro" id="IPR029759">
    <property type="entry name" value="GPX_AS"/>
</dbReference>
<keyword evidence="3 5" id="KW-0560">Oxidoreductase</keyword>
<dbReference type="InterPro" id="IPR029760">
    <property type="entry name" value="GPX_CS"/>
</dbReference>
<accession>A0A940SIR9</accession>
<dbReference type="Gene3D" id="3.40.30.10">
    <property type="entry name" value="Glutaredoxin"/>
    <property type="match status" value="1"/>
</dbReference>
<dbReference type="PRINTS" id="PR01011">
    <property type="entry name" value="GLUTPROXDASE"/>
</dbReference>
<evidence type="ECO:0000256" key="4">
    <source>
        <dbReference type="PIRSR" id="PIRSR000303-1"/>
    </source>
</evidence>
<dbReference type="InterPro" id="IPR000889">
    <property type="entry name" value="Glutathione_peroxidase"/>
</dbReference>
<evidence type="ECO:0000313" key="7">
    <source>
        <dbReference type="EMBL" id="MBP0724114.1"/>
    </source>
</evidence>
<dbReference type="AlphaFoldDB" id="A0A940SIR9"/>
<evidence type="ECO:0000259" key="6">
    <source>
        <dbReference type="PROSITE" id="PS51352"/>
    </source>
</evidence>
<evidence type="ECO:0000256" key="2">
    <source>
        <dbReference type="ARBA" id="ARBA00022559"/>
    </source>
</evidence>
<dbReference type="InterPro" id="IPR036249">
    <property type="entry name" value="Thioredoxin-like_sf"/>
</dbReference>
<comment type="similarity">
    <text evidence="1 5">Belongs to the glutathione peroxidase family.</text>
</comment>
<dbReference type="PROSITE" id="PS00763">
    <property type="entry name" value="GLUTATHIONE_PEROXID_2"/>
    <property type="match status" value="1"/>
</dbReference>
<proteinExistence type="inferred from homology"/>
<comment type="caution">
    <text evidence="7">The sequence shown here is derived from an EMBL/GenBank/DDBJ whole genome shotgun (WGS) entry which is preliminary data.</text>
</comment>
<dbReference type="PROSITE" id="PS00460">
    <property type="entry name" value="GLUTATHIONE_PEROXID_1"/>
    <property type="match status" value="1"/>
</dbReference>
<dbReference type="PROSITE" id="PS51352">
    <property type="entry name" value="THIOREDOXIN_2"/>
    <property type="match status" value="1"/>
</dbReference>
<feature type="domain" description="Thioredoxin" evidence="6">
    <location>
        <begin position="1"/>
        <end position="159"/>
    </location>
</feature>
<gene>
    <name evidence="7" type="ORF">J5Y03_02815</name>
</gene>
<dbReference type="Proteomes" id="UP000682134">
    <property type="component" value="Unassembled WGS sequence"/>
</dbReference>
<feature type="active site" evidence="4">
    <location>
        <position position="35"/>
    </location>
</feature>
<dbReference type="GO" id="GO:0004601">
    <property type="term" value="F:peroxidase activity"/>
    <property type="evidence" value="ECO:0007669"/>
    <property type="project" value="UniProtKB-KW"/>
</dbReference>
<keyword evidence="8" id="KW-1185">Reference proteome</keyword>
<name>A0A940SIR9_9BACI</name>
<reference evidence="7" key="1">
    <citation type="submission" date="2021-04" db="EMBL/GenBank/DDBJ databases">
        <title>Genome seq and assembly of Bacillus sp.</title>
        <authorList>
            <person name="Chhetri G."/>
        </authorList>
    </citation>
    <scope>NUCLEOTIDE SEQUENCE</scope>
    <source>
        <strain evidence="7">RG28</strain>
    </source>
</reference>
<dbReference type="Pfam" id="PF00255">
    <property type="entry name" value="GSHPx"/>
    <property type="match status" value="1"/>
</dbReference>
<dbReference type="EMBL" id="JAGIYQ010000002">
    <property type="protein sequence ID" value="MBP0724114.1"/>
    <property type="molecule type" value="Genomic_DNA"/>
</dbReference>
<dbReference type="InterPro" id="IPR013766">
    <property type="entry name" value="Thioredoxin_domain"/>
</dbReference>
<dbReference type="PROSITE" id="PS51355">
    <property type="entry name" value="GLUTATHIONE_PEROXID_3"/>
    <property type="match status" value="1"/>
</dbReference>
<keyword evidence="2 5" id="KW-0575">Peroxidase</keyword>
<dbReference type="PIRSF" id="PIRSF000303">
    <property type="entry name" value="Glutathion_perox"/>
    <property type="match status" value="1"/>
</dbReference>
<sequence length="160" mass="18167">MTIYDFVVKNNKGEDVSLSEYKDQVLVIVNTASKCGFTPQYKELQNLYEQYKSKGLTILAFPCNQFMKQEPGSNEEILSFCELNYGVSFPVFAKIDVNGENADPLFKYLSEKAPGLMGLKAIKWNFTKFIIDKNGNVVERVAPQTNPMDMKDKIEELLNA</sequence>
<dbReference type="CDD" id="cd00340">
    <property type="entry name" value="GSH_Peroxidase"/>
    <property type="match status" value="1"/>
</dbReference>
<evidence type="ECO:0000256" key="1">
    <source>
        <dbReference type="ARBA" id="ARBA00006926"/>
    </source>
</evidence>
<evidence type="ECO:0000313" key="8">
    <source>
        <dbReference type="Proteomes" id="UP000682134"/>
    </source>
</evidence>
<dbReference type="PANTHER" id="PTHR11592">
    <property type="entry name" value="GLUTATHIONE PEROXIDASE"/>
    <property type="match status" value="1"/>
</dbReference>